<accession>A0A9F2RB25</accession>
<evidence type="ECO:0000313" key="3">
    <source>
        <dbReference type="RefSeq" id="XP_007441146.2"/>
    </source>
</evidence>
<evidence type="ECO:0000256" key="1">
    <source>
        <dbReference type="SAM" id="MobiDB-lite"/>
    </source>
</evidence>
<dbReference type="AlphaFoldDB" id="A0A9F2RB25"/>
<organism evidence="2 3">
    <name type="scientific">Python bivittatus</name>
    <name type="common">Burmese python</name>
    <name type="synonym">Python molurus bivittatus</name>
    <dbReference type="NCBI Taxonomy" id="176946"/>
    <lineage>
        <taxon>Eukaryota</taxon>
        <taxon>Metazoa</taxon>
        <taxon>Chordata</taxon>
        <taxon>Craniata</taxon>
        <taxon>Vertebrata</taxon>
        <taxon>Euteleostomi</taxon>
        <taxon>Lepidosauria</taxon>
        <taxon>Squamata</taxon>
        <taxon>Bifurcata</taxon>
        <taxon>Unidentata</taxon>
        <taxon>Episquamata</taxon>
        <taxon>Toxicofera</taxon>
        <taxon>Serpentes</taxon>
        <taxon>Henophidia</taxon>
        <taxon>Pythonidae</taxon>
        <taxon>Python</taxon>
    </lineage>
</organism>
<dbReference type="OMA" id="CSANPVS"/>
<reference evidence="3" key="1">
    <citation type="submission" date="2025-08" db="UniProtKB">
        <authorList>
            <consortium name="RefSeq"/>
        </authorList>
    </citation>
    <scope>IDENTIFICATION</scope>
    <source>
        <tissue evidence="3">Liver</tissue>
    </source>
</reference>
<feature type="non-terminal residue" evidence="3">
    <location>
        <position position="1"/>
    </location>
</feature>
<dbReference type="GeneID" id="103064728"/>
<dbReference type="KEGG" id="pbi:103064728"/>
<feature type="region of interest" description="Disordered" evidence="1">
    <location>
        <begin position="74"/>
        <end position="120"/>
    </location>
</feature>
<protein>
    <submittedName>
        <fullName evidence="3">Ribosomal protein S6 kinase alpha-4-like</fullName>
    </submittedName>
</protein>
<evidence type="ECO:0000313" key="2">
    <source>
        <dbReference type="Proteomes" id="UP000695026"/>
    </source>
</evidence>
<dbReference type="RefSeq" id="XP_007441146.2">
    <property type="nucleotide sequence ID" value="XM_007441084.3"/>
</dbReference>
<feature type="compositionally biased region" description="Low complexity" evidence="1">
    <location>
        <begin position="82"/>
        <end position="105"/>
    </location>
</feature>
<dbReference type="OrthoDB" id="6764942at2759"/>
<gene>
    <name evidence="3" type="primary">LOC103064728</name>
</gene>
<sequence>LTVDPAKRLKMSNLRYSEWLQDGSALSSTPLMTPDILESSGPAVRTGVNVTFMAFNKGKREGFFLKSVENAPLAKRRKLKMSSTGVEGRRSSSSSSSSSSGSSSRPPKAKVPTVRHDPPS</sequence>
<keyword evidence="2" id="KW-1185">Reference proteome</keyword>
<name>A0A9F2RB25_PYTBI</name>
<dbReference type="Proteomes" id="UP000695026">
    <property type="component" value="Unplaced"/>
</dbReference>
<proteinExistence type="predicted"/>